<accession>A0A1V0RSW5</accession>
<evidence type="ECO:0000259" key="1">
    <source>
        <dbReference type="Pfam" id="PF00535"/>
    </source>
</evidence>
<dbReference type="CDD" id="cd00761">
    <property type="entry name" value="Glyco_tranf_GTA_type"/>
    <property type="match status" value="1"/>
</dbReference>
<protein>
    <submittedName>
        <fullName evidence="2">Glycosyl transferase family 2</fullName>
    </submittedName>
</protein>
<dbReference type="GO" id="GO:0016740">
    <property type="term" value="F:transferase activity"/>
    <property type="evidence" value="ECO:0007669"/>
    <property type="project" value="UniProtKB-KW"/>
</dbReference>
<reference evidence="2 3" key="1">
    <citation type="submission" date="2017-03" db="EMBL/GenBank/DDBJ databases">
        <title>Genome Sequence of Roseovarius mucosus strain SMR3 Isolated from a culture of the Diatom Skeletonema marinoi.</title>
        <authorList>
            <person name="Topel M."/>
            <person name="Pinder M."/>
            <person name="Johansson O.N."/>
            <person name="Kourtchenko O."/>
            <person name="Godhe A."/>
            <person name="Clarke A.K."/>
        </authorList>
    </citation>
    <scope>NUCLEOTIDE SEQUENCE [LARGE SCALE GENOMIC DNA]</scope>
    <source>
        <strain evidence="2 3">SMR3</strain>
    </source>
</reference>
<dbReference type="InterPro" id="IPR001173">
    <property type="entry name" value="Glyco_trans_2-like"/>
</dbReference>
<dbReference type="Pfam" id="PF00535">
    <property type="entry name" value="Glycos_transf_2"/>
    <property type="match status" value="1"/>
</dbReference>
<dbReference type="EMBL" id="CP020474">
    <property type="protein sequence ID" value="ARE84868.1"/>
    <property type="molecule type" value="Genomic_DNA"/>
</dbReference>
<dbReference type="Proteomes" id="UP000192273">
    <property type="component" value="Chromosome"/>
</dbReference>
<keyword evidence="3" id="KW-1185">Reference proteome</keyword>
<sequence length="300" mass="32432">MSKVFPAKVTDLSTPDISIAITCWNMERELPRTLWSLSRAFQQGADDLTWEIIVVDNGSDRLPLSPKMKPAPRILAARLPAPSPVGAMNEALALARGQIIGAWIDGARMASPNLLASVARAAKAHQAPVIAIPNRQFGSDRQATAALQGYDRAAEDALLAAAGWPEPSADLFAVSWPEEPSPTAPMLESNALFLHRSTWAALNGYDPAFVEAGGGMCNPDMLDRALRHPGTQFIRMSGVATFHQFHGGTSTSDEMRAVEMVKKATRAYVALRGHPPRKQRARGWVYDATTATMDYGSSKV</sequence>
<evidence type="ECO:0000313" key="3">
    <source>
        <dbReference type="Proteomes" id="UP000192273"/>
    </source>
</evidence>
<proteinExistence type="predicted"/>
<dbReference type="InterPro" id="IPR029044">
    <property type="entry name" value="Nucleotide-diphossugar_trans"/>
</dbReference>
<dbReference type="KEGG" id="rmm:ROSMUCSMR3_03407"/>
<dbReference type="OrthoDB" id="7690777at2"/>
<dbReference type="RefSeq" id="WP_157667348.1">
    <property type="nucleotide sequence ID" value="NZ_CP020474.1"/>
</dbReference>
<name>A0A1V0RSW5_9RHOB</name>
<feature type="domain" description="Glycosyltransferase 2-like" evidence="1">
    <location>
        <begin position="18"/>
        <end position="133"/>
    </location>
</feature>
<dbReference type="Gene3D" id="3.90.550.10">
    <property type="entry name" value="Spore Coat Polysaccharide Biosynthesis Protein SpsA, Chain A"/>
    <property type="match status" value="1"/>
</dbReference>
<gene>
    <name evidence="2" type="ORF">ROSMUCSMR3_03407</name>
</gene>
<dbReference type="SUPFAM" id="SSF53448">
    <property type="entry name" value="Nucleotide-diphospho-sugar transferases"/>
    <property type="match status" value="1"/>
</dbReference>
<evidence type="ECO:0000313" key="2">
    <source>
        <dbReference type="EMBL" id="ARE84868.1"/>
    </source>
</evidence>
<organism evidence="2 3">
    <name type="scientific">Roseovarius mucosus</name>
    <dbReference type="NCBI Taxonomy" id="215743"/>
    <lineage>
        <taxon>Bacteria</taxon>
        <taxon>Pseudomonadati</taxon>
        <taxon>Pseudomonadota</taxon>
        <taxon>Alphaproteobacteria</taxon>
        <taxon>Rhodobacterales</taxon>
        <taxon>Roseobacteraceae</taxon>
        <taxon>Roseovarius</taxon>
    </lineage>
</organism>
<keyword evidence="2" id="KW-0808">Transferase</keyword>
<dbReference type="AlphaFoldDB" id="A0A1V0RSW5"/>